<keyword evidence="2" id="KW-1185">Reference proteome</keyword>
<dbReference type="EMBL" id="ALWO02000005">
    <property type="protein sequence ID" value="EPA00256.1"/>
    <property type="molecule type" value="Genomic_DNA"/>
</dbReference>
<reference evidence="1 2" key="1">
    <citation type="journal article" date="2013" name="Genome Announc.">
        <title>Draft Genome Sequence of Indibacter alkaliphilus Strain LW1T, Isolated from Lonar Lake, a Haloalkaline Lake in the Buldana District of Maharashtra, India.</title>
        <authorList>
            <person name="Singh A."/>
            <person name="Kumar Jangir P."/>
            <person name="Sharma R."/>
            <person name="Singh A."/>
            <person name="Kumar Pinnaka A."/>
            <person name="Shivaji S."/>
        </authorList>
    </citation>
    <scope>NUCLEOTIDE SEQUENCE [LARGE SCALE GENOMIC DNA]</scope>
    <source>
        <strain evidence="2">CCUG 57479 / KCTC 22604 / LW1</strain>
    </source>
</reference>
<dbReference type="AlphaFoldDB" id="S2DSJ2"/>
<organism evidence="1 2">
    <name type="scientific">Indibacter alkaliphilus (strain CCUG 57479 / KCTC 22604 / LW1)</name>
    <dbReference type="NCBI Taxonomy" id="1189612"/>
    <lineage>
        <taxon>Bacteria</taxon>
        <taxon>Pseudomonadati</taxon>
        <taxon>Bacteroidota</taxon>
        <taxon>Cytophagia</taxon>
        <taxon>Cytophagales</taxon>
        <taxon>Cyclobacteriaceae</taxon>
    </lineage>
</organism>
<evidence type="ECO:0000313" key="1">
    <source>
        <dbReference type="EMBL" id="EPA00256.1"/>
    </source>
</evidence>
<accession>S2DSJ2</accession>
<protein>
    <submittedName>
        <fullName evidence="1">Uncharacterized protein</fullName>
    </submittedName>
</protein>
<comment type="caution">
    <text evidence="1">The sequence shown here is derived from an EMBL/GenBank/DDBJ whole genome shotgun (WGS) entry which is preliminary data.</text>
</comment>
<name>S2DSJ2_INDAL</name>
<evidence type="ECO:0000313" key="2">
    <source>
        <dbReference type="Proteomes" id="UP000006073"/>
    </source>
</evidence>
<dbReference type="STRING" id="1189612.A33Q_0127"/>
<gene>
    <name evidence="1" type="ORF">A33Q_0127</name>
</gene>
<proteinExistence type="predicted"/>
<sequence>MKLFLAEGCQRVRIAARQKQGRDEGSYELRSTIYEGQR</sequence>
<dbReference type="Proteomes" id="UP000006073">
    <property type="component" value="Unassembled WGS sequence"/>
</dbReference>